<feature type="transmembrane region" description="Helical" evidence="1">
    <location>
        <begin position="6"/>
        <end position="26"/>
    </location>
</feature>
<proteinExistence type="predicted"/>
<organism evidence="2 3">
    <name type="scientific">Helicobacter felis (strain ATCC 49179 / CCUG 28539 / NCTC 12436 / CS1)</name>
    <dbReference type="NCBI Taxonomy" id="936155"/>
    <lineage>
        <taxon>Bacteria</taxon>
        <taxon>Pseudomonadati</taxon>
        <taxon>Campylobacterota</taxon>
        <taxon>Epsilonproteobacteria</taxon>
        <taxon>Campylobacterales</taxon>
        <taxon>Helicobacteraceae</taxon>
        <taxon>Helicobacter</taxon>
    </lineage>
</organism>
<reference evidence="2 3" key="1">
    <citation type="journal article" date="2011" name="Genome Biol. Evol.">
        <title>Comparative whole genome sequence analysis of the carcinogenic bacterial model pathogen Helicobacter felis.</title>
        <authorList>
            <person name="Arnold I.C."/>
            <person name="Zigova Z."/>
            <person name="Holden M."/>
            <person name="Lawley T.D."/>
            <person name="Rad R."/>
            <person name="Dougan G."/>
            <person name="Falkow S."/>
            <person name="Bentley S.D."/>
            <person name="Muller A."/>
        </authorList>
    </citation>
    <scope>NUCLEOTIDE SEQUENCE [LARGE SCALE GENOMIC DNA]</scope>
    <source>
        <strain evidence="3">ATCC 49179 / CCUG 28539 / NCTC 12436 / CS1</strain>
    </source>
</reference>
<keyword evidence="3" id="KW-1185">Reference proteome</keyword>
<name>E7ACT7_HELFC</name>
<keyword evidence="1" id="KW-0812">Transmembrane</keyword>
<dbReference type="HOGENOM" id="CLU_3080541_0_0_7"/>
<accession>E7ACT7</accession>
<evidence type="ECO:0000313" key="2">
    <source>
        <dbReference type="EMBL" id="CBY82267.1"/>
    </source>
</evidence>
<evidence type="ECO:0000313" key="3">
    <source>
        <dbReference type="Proteomes" id="UP000007934"/>
    </source>
</evidence>
<dbReference type="EMBL" id="FQ670179">
    <property type="protein sequence ID" value="CBY82267.1"/>
    <property type="molecule type" value="Genomic_DNA"/>
</dbReference>
<evidence type="ECO:0000256" key="1">
    <source>
        <dbReference type="SAM" id="Phobius"/>
    </source>
</evidence>
<keyword evidence="1" id="KW-0472">Membrane</keyword>
<protein>
    <submittedName>
        <fullName evidence="2">Uncharacterized protein</fullName>
    </submittedName>
</protein>
<dbReference type="Proteomes" id="UP000007934">
    <property type="component" value="Chromosome"/>
</dbReference>
<sequence length="52" mass="6063">MREGLVSFYIGIAVLVFIYQFVFVSYGTSAYEIGHDFGMAIFWPFHLLKSFF</sequence>
<gene>
    <name evidence="2" type="ordered locus">Hfelis_01830</name>
</gene>
<dbReference type="AlphaFoldDB" id="E7ACT7"/>
<keyword evidence="1" id="KW-1133">Transmembrane helix</keyword>
<dbReference type="RefSeq" id="WP_013468639.1">
    <property type="nucleotide sequence ID" value="NC_014810.2"/>
</dbReference>
<dbReference type="STRING" id="936155.HFELIS_01830"/>
<dbReference type="GeneID" id="43500480"/>
<dbReference type="KEGG" id="hfe:HFELIS_01830"/>